<evidence type="ECO:0008006" key="4">
    <source>
        <dbReference type="Google" id="ProtNLM"/>
    </source>
</evidence>
<gene>
    <name evidence="2" type="ORF">ACFFH7_37695</name>
</gene>
<evidence type="ECO:0000313" key="2">
    <source>
        <dbReference type="EMBL" id="MFC0547293.1"/>
    </source>
</evidence>
<accession>A0ABV6N3X6</accession>
<dbReference type="Proteomes" id="UP001589810">
    <property type="component" value="Unassembled WGS sequence"/>
</dbReference>
<organism evidence="2 3">
    <name type="scientific">Kutzneria chonburiensis</name>
    <dbReference type="NCBI Taxonomy" id="1483604"/>
    <lineage>
        <taxon>Bacteria</taxon>
        <taxon>Bacillati</taxon>
        <taxon>Actinomycetota</taxon>
        <taxon>Actinomycetes</taxon>
        <taxon>Pseudonocardiales</taxon>
        <taxon>Pseudonocardiaceae</taxon>
        <taxon>Kutzneria</taxon>
    </lineage>
</organism>
<keyword evidence="3" id="KW-1185">Reference proteome</keyword>
<proteinExistence type="predicted"/>
<dbReference type="EMBL" id="JBHLUD010000013">
    <property type="protein sequence ID" value="MFC0547293.1"/>
    <property type="molecule type" value="Genomic_DNA"/>
</dbReference>
<reference evidence="2 3" key="1">
    <citation type="submission" date="2024-09" db="EMBL/GenBank/DDBJ databases">
        <authorList>
            <person name="Sun Q."/>
            <person name="Mori K."/>
        </authorList>
    </citation>
    <scope>NUCLEOTIDE SEQUENCE [LARGE SCALE GENOMIC DNA]</scope>
    <source>
        <strain evidence="2 3">TBRC 1432</strain>
    </source>
</reference>
<evidence type="ECO:0000313" key="3">
    <source>
        <dbReference type="Proteomes" id="UP001589810"/>
    </source>
</evidence>
<feature type="chain" id="PRO_5046594577" description="Secreted protein" evidence="1">
    <location>
        <begin position="24"/>
        <end position="134"/>
    </location>
</feature>
<evidence type="ECO:0000256" key="1">
    <source>
        <dbReference type="SAM" id="SignalP"/>
    </source>
</evidence>
<sequence length="134" mass="13987">MRKTATLLAAAALMAGTATTAYADPPEEGKVCSGAKVIAPDIIANTCMEYTSFGDTSVLAVVFVTNNSQYTLTGRADLLFFGTTIPGPTTSIPPHKANTGFTGVEITNPPGGPNDWLARGFVSTGSWSTYTFSR</sequence>
<name>A0ABV6N3X6_9PSEU</name>
<dbReference type="RefSeq" id="WP_273937529.1">
    <property type="nucleotide sequence ID" value="NZ_CP097263.1"/>
</dbReference>
<comment type="caution">
    <text evidence="2">The sequence shown here is derived from an EMBL/GenBank/DDBJ whole genome shotgun (WGS) entry which is preliminary data.</text>
</comment>
<keyword evidence="1" id="KW-0732">Signal</keyword>
<protein>
    <recommendedName>
        <fullName evidence="4">Secreted protein</fullName>
    </recommendedName>
</protein>
<feature type="signal peptide" evidence="1">
    <location>
        <begin position="1"/>
        <end position="23"/>
    </location>
</feature>